<dbReference type="InterPro" id="IPR036646">
    <property type="entry name" value="PGAM_B_sf"/>
</dbReference>
<comment type="pathway">
    <text evidence="4">Carbohydrate degradation; glycolysis; pyruvate from D-glyceraldehyde 3-phosphate: step 3/5.</text>
</comment>
<dbReference type="Proteomes" id="UP000288086">
    <property type="component" value="Unassembled WGS sequence"/>
</dbReference>
<evidence type="ECO:0000256" key="8">
    <source>
        <dbReference type="ARBA" id="ARBA00023152"/>
    </source>
</evidence>
<dbReference type="UniPathway" id="UPA00109">
    <property type="reaction ID" value="UER00186"/>
</dbReference>
<comment type="similarity">
    <text evidence="5">Belongs to the BPG-independent phosphoglycerate mutase family.</text>
</comment>
<evidence type="ECO:0000256" key="1">
    <source>
        <dbReference type="ARBA" id="ARBA00000370"/>
    </source>
</evidence>
<feature type="domain" description="BPG-independent PGAM N-terminal" evidence="12">
    <location>
        <begin position="83"/>
        <end position="238"/>
    </location>
</feature>
<organism evidence="13 14">
    <name type="scientific">Candidatus Electrothrix communis</name>
    <dbReference type="NCBI Taxonomy" id="1859133"/>
    <lineage>
        <taxon>Bacteria</taxon>
        <taxon>Pseudomonadati</taxon>
        <taxon>Thermodesulfobacteriota</taxon>
        <taxon>Desulfobulbia</taxon>
        <taxon>Desulfobulbales</taxon>
        <taxon>Desulfobulbaceae</taxon>
        <taxon>Candidatus Electrothrix</taxon>
    </lineage>
</organism>
<evidence type="ECO:0000256" key="3">
    <source>
        <dbReference type="ARBA" id="ARBA00002315"/>
    </source>
</evidence>
<evidence type="ECO:0000259" key="12">
    <source>
        <dbReference type="Pfam" id="PF06415"/>
    </source>
</evidence>
<dbReference type="SUPFAM" id="SSF53649">
    <property type="entry name" value="Alkaline phosphatase-like"/>
    <property type="match status" value="1"/>
</dbReference>
<dbReference type="GO" id="GO:0030145">
    <property type="term" value="F:manganese ion binding"/>
    <property type="evidence" value="ECO:0007669"/>
    <property type="project" value="InterPro"/>
</dbReference>
<evidence type="ECO:0000256" key="10">
    <source>
        <dbReference type="ARBA" id="ARBA00023235"/>
    </source>
</evidence>
<comment type="catalytic activity">
    <reaction evidence="1">
        <text>(2R)-2-phosphoglycerate = (2R)-3-phosphoglycerate</text>
        <dbReference type="Rhea" id="RHEA:15901"/>
        <dbReference type="ChEBI" id="CHEBI:58272"/>
        <dbReference type="ChEBI" id="CHEBI:58289"/>
        <dbReference type="EC" id="5.4.2.12"/>
    </reaction>
</comment>
<evidence type="ECO:0000313" key="13">
    <source>
        <dbReference type="EMBL" id="RWX45641.1"/>
    </source>
</evidence>
<evidence type="ECO:0000256" key="11">
    <source>
        <dbReference type="ARBA" id="ARBA00068026"/>
    </source>
</evidence>
<dbReference type="GO" id="GO:0005829">
    <property type="term" value="C:cytosol"/>
    <property type="evidence" value="ECO:0007669"/>
    <property type="project" value="TreeGrafter"/>
</dbReference>
<proteinExistence type="inferred from homology"/>
<accession>A0A444IXL6</accession>
<dbReference type="FunFam" id="3.40.1450.10:FF:000002">
    <property type="entry name" value="2,3-bisphosphoglycerate-independent phosphoglycerate mutase"/>
    <property type="match status" value="1"/>
</dbReference>
<dbReference type="AlphaFoldDB" id="A0A444IXL6"/>
<name>A0A444IXL6_9BACT</name>
<reference evidence="13 14" key="1">
    <citation type="submission" date="2017-01" db="EMBL/GenBank/DDBJ databases">
        <title>The cable genome- insights into the physiology and evolution of filamentous bacteria capable of sulfide oxidation via long distance electron transfer.</title>
        <authorList>
            <person name="Schreiber L."/>
            <person name="Bjerg J.T."/>
            <person name="Boggild A."/>
            <person name="Van De Vossenberg J."/>
            <person name="Meysman F."/>
            <person name="Nielsen L.P."/>
            <person name="Schramm A."/>
            <person name="Kjeldsen K.U."/>
        </authorList>
    </citation>
    <scope>NUCLEOTIDE SEQUENCE [LARGE SCALE GENOMIC DNA]</scope>
    <source>
        <strain evidence="13">A1</strain>
    </source>
</reference>
<dbReference type="GO" id="GO:0006007">
    <property type="term" value="P:glucose catabolic process"/>
    <property type="evidence" value="ECO:0007669"/>
    <property type="project" value="InterPro"/>
</dbReference>
<comment type="cofactor">
    <cofactor evidence="2">
        <name>Mn(2+)</name>
        <dbReference type="ChEBI" id="CHEBI:29035"/>
    </cofactor>
</comment>
<evidence type="ECO:0000256" key="5">
    <source>
        <dbReference type="ARBA" id="ARBA00008819"/>
    </source>
</evidence>
<dbReference type="GO" id="GO:0004619">
    <property type="term" value="F:phosphoglycerate mutase activity"/>
    <property type="evidence" value="ECO:0007669"/>
    <property type="project" value="UniProtKB-EC"/>
</dbReference>
<protein>
    <recommendedName>
        <fullName evidence="11">Probable 2,3-bisphosphoglycerate-independent phosphoglycerate mutase</fullName>
        <ecNumber evidence="6">5.4.2.12</ecNumber>
    </recommendedName>
</protein>
<dbReference type="Gene3D" id="3.40.1450.10">
    <property type="entry name" value="BPG-independent phosphoglycerate mutase, domain B"/>
    <property type="match status" value="1"/>
</dbReference>
<dbReference type="InterPro" id="IPR017850">
    <property type="entry name" value="Alkaline_phosphatase_core_sf"/>
</dbReference>
<sequence length="241" mass="25811">MADNRPVVLAILDGWGLAPASATNAVSVARTPNMDRWAADCPSTTLVAHNGLVGLPEGQMGNSEVGHLNIGSGRIVYQDYTRINRAVERGEFADNPALTKVMDQVKAAGSRIHFCGLLSDGGVHSHLNHLAALLAMAGARGLDAKIHCFMDGRDTAPSSGAGYMEELLAAIERIGCGQVATVSGRYWAMDRDTRWDRVEKAWQALVNGQGLTAEDPLQAVKDAYARKETDEFINPTVLLDA</sequence>
<dbReference type="PANTHER" id="PTHR31637">
    <property type="entry name" value="2,3-BISPHOSPHOGLYCERATE-INDEPENDENT PHOSPHOGLYCERATE MUTASE"/>
    <property type="match status" value="1"/>
</dbReference>
<keyword evidence="9" id="KW-0464">Manganese</keyword>
<dbReference type="InterPro" id="IPR005995">
    <property type="entry name" value="Pgm_bpd_ind"/>
</dbReference>
<evidence type="ECO:0000256" key="2">
    <source>
        <dbReference type="ARBA" id="ARBA00001936"/>
    </source>
</evidence>
<keyword evidence="8" id="KW-0324">Glycolysis</keyword>
<dbReference type="EC" id="5.4.2.12" evidence="6"/>
<evidence type="ECO:0000313" key="14">
    <source>
        <dbReference type="Proteomes" id="UP000288086"/>
    </source>
</evidence>
<dbReference type="PANTHER" id="PTHR31637:SF0">
    <property type="entry name" value="2,3-BISPHOSPHOGLYCERATE-INDEPENDENT PHOSPHOGLYCERATE MUTASE"/>
    <property type="match status" value="1"/>
</dbReference>
<comment type="caution">
    <text evidence="13">The sequence shown here is derived from an EMBL/GenBank/DDBJ whole genome shotgun (WGS) entry which is preliminary data.</text>
</comment>
<keyword evidence="14" id="KW-1185">Reference proteome</keyword>
<dbReference type="Pfam" id="PF06415">
    <property type="entry name" value="iPGM_N"/>
    <property type="match status" value="1"/>
</dbReference>
<dbReference type="EMBL" id="MTKP01000317">
    <property type="protein sequence ID" value="RWX45641.1"/>
    <property type="molecule type" value="Genomic_DNA"/>
</dbReference>
<comment type="function">
    <text evidence="3">Catalyzes the interconversion of 2-phosphoglycerate and 3-phosphoglycerate.</text>
</comment>
<dbReference type="Gene3D" id="3.40.720.10">
    <property type="entry name" value="Alkaline Phosphatase, subunit A"/>
    <property type="match status" value="1"/>
</dbReference>
<dbReference type="SUPFAM" id="SSF64158">
    <property type="entry name" value="2,3-Bisphosphoglycerate-independent phosphoglycerate mutase, substrate-binding domain"/>
    <property type="match status" value="1"/>
</dbReference>
<evidence type="ECO:0000256" key="6">
    <source>
        <dbReference type="ARBA" id="ARBA00012026"/>
    </source>
</evidence>
<gene>
    <name evidence="13" type="ORF">VT98_13171</name>
</gene>
<evidence type="ECO:0000256" key="4">
    <source>
        <dbReference type="ARBA" id="ARBA00004798"/>
    </source>
</evidence>
<dbReference type="GO" id="GO:0006096">
    <property type="term" value="P:glycolytic process"/>
    <property type="evidence" value="ECO:0007669"/>
    <property type="project" value="UniProtKB-UniPathway"/>
</dbReference>
<dbReference type="InterPro" id="IPR011258">
    <property type="entry name" value="BPG-indep_PGM_N"/>
</dbReference>
<keyword evidence="10 13" id="KW-0413">Isomerase</keyword>
<feature type="non-terminal residue" evidence="13">
    <location>
        <position position="241"/>
    </location>
</feature>
<evidence type="ECO:0000256" key="7">
    <source>
        <dbReference type="ARBA" id="ARBA00022723"/>
    </source>
</evidence>
<keyword evidence="7" id="KW-0479">Metal-binding</keyword>
<evidence type="ECO:0000256" key="9">
    <source>
        <dbReference type="ARBA" id="ARBA00023211"/>
    </source>
</evidence>